<name>A0ABS0Q907_9BACT</name>
<evidence type="ECO:0000259" key="3">
    <source>
        <dbReference type="Pfam" id="PF04892"/>
    </source>
</evidence>
<dbReference type="InterPro" id="IPR006976">
    <property type="entry name" value="VanZ-like"/>
</dbReference>
<feature type="transmembrane region" description="Helical" evidence="1">
    <location>
        <begin position="20"/>
        <end position="36"/>
    </location>
</feature>
<dbReference type="InterPro" id="IPR007484">
    <property type="entry name" value="Peptidase_M28"/>
</dbReference>
<evidence type="ECO:0000313" key="5">
    <source>
        <dbReference type="Proteomes" id="UP000625631"/>
    </source>
</evidence>
<dbReference type="PANTHER" id="PTHR12147:SF26">
    <property type="entry name" value="PEPTIDASE M28 DOMAIN-CONTAINING PROTEIN"/>
    <property type="match status" value="1"/>
</dbReference>
<feature type="transmembrane region" description="Helical" evidence="1">
    <location>
        <begin position="85"/>
        <end position="107"/>
    </location>
</feature>
<dbReference type="InterPro" id="IPR045175">
    <property type="entry name" value="M28_fam"/>
</dbReference>
<evidence type="ECO:0000256" key="1">
    <source>
        <dbReference type="SAM" id="Phobius"/>
    </source>
</evidence>
<keyword evidence="1" id="KW-0812">Transmembrane</keyword>
<dbReference type="RefSeq" id="WP_198075622.1">
    <property type="nucleotide sequence ID" value="NZ_JAEDAE010000004.1"/>
</dbReference>
<dbReference type="NCBIfam" id="NF037970">
    <property type="entry name" value="vanZ_1"/>
    <property type="match status" value="1"/>
</dbReference>
<dbReference type="PANTHER" id="PTHR12147">
    <property type="entry name" value="METALLOPEPTIDASE M28 FAMILY MEMBER"/>
    <property type="match status" value="1"/>
</dbReference>
<comment type="caution">
    <text evidence="4">The sequence shown here is derived from an EMBL/GenBank/DDBJ whole genome shotgun (WGS) entry which is preliminary data.</text>
</comment>
<feature type="transmembrane region" description="Helical" evidence="1">
    <location>
        <begin position="56"/>
        <end position="73"/>
    </location>
</feature>
<feature type="transmembrane region" description="Helical" evidence="1">
    <location>
        <begin position="150"/>
        <end position="169"/>
    </location>
</feature>
<organism evidence="4 5">
    <name type="scientific">Hymenobacter negativus</name>
    <dbReference type="NCBI Taxonomy" id="2795026"/>
    <lineage>
        <taxon>Bacteria</taxon>
        <taxon>Pseudomonadati</taxon>
        <taxon>Bacteroidota</taxon>
        <taxon>Cytophagia</taxon>
        <taxon>Cytophagales</taxon>
        <taxon>Hymenobacteraceae</taxon>
        <taxon>Hymenobacter</taxon>
    </lineage>
</organism>
<protein>
    <submittedName>
        <fullName evidence="4">VanZ family protein</fullName>
    </submittedName>
</protein>
<keyword evidence="1" id="KW-1133">Transmembrane helix</keyword>
<keyword evidence="5" id="KW-1185">Reference proteome</keyword>
<sequence length="607" mass="65218">MPDFVQSKPTPPLPRSRRPYAALPLLWAAVVLVLTLTPSDEMPRTPVWELLSFDTAAHAGVFLVLAGLSWFSLHRQNRWPVLARHTGWAVLAGSILFGAIIEVLQMTMKLGRHGDWSDLLSDGIGAALAVGVAAAWTARQASRRVRPLASGPWLVLAAAATLSAAPLPGRAQNALLIRARARRTIKALAAPSMYGRGYVKQGEHLAAAYLREQLAQLKLAPLAPNYTQLFTLDVNTFPGRVSASIKADGPAGKMTSWKAGTACIAAPNSGTGTAKGRLLLLDTLVFTKASVQARYLRTQWAGRILLLRAADANRLPTLPAALRQRLNSAAAWITVVPKLTASLAAEQMPQPRVEVLAEKVPMWLDKAIFGDTATGAPQGRTVWSTVRVEAQLQHNYPTQNLAAVVRGSIRPDSFLIVSAHYDHLGMMGKDVYFPGANDNASGVALLLELAAHYAKPENRPAYSVVFLLFGGEEAGLLGSSYFVAHPLVPLKSIKFLFNLDLLGTGEQGATVVNGKLLEAPYRRLVAINEAHHYLPALGARGRAANSDHFPFSEAKVPAFFMYTRGGSAAYHDVNDQPKALSLAGFAGAFGLVRDFLNEEGAVPAAKK</sequence>
<dbReference type="Pfam" id="PF04389">
    <property type="entry name" value="Peptidase_M28"/>
    <property type="match status" value="1"/>
</dbReference>
<evidence type="ECO:0000313" key="4">
    <source>
        <dbReference type="EMBL" id="MBH8558701.1"/>
    </source>
</evidence>
<accession>A0ABS0Q907</accession>
<feature type="domain" description="VanZ-like" evidence="3">
    <location>
        <begin position="56"/>
        <end position="134"/>
    </location>
</feature>
<evidence type="ECO:0000259" key="2">
    <source>
        <dbReference type="Pfam" id="PF04389"/>
    </source>
</evidence>
<reference evidence="4 5" key="1">
    <citation type="submission" date="2020-12" db="EMBL/GenBank/DDBJ databases">
        <title>Hymenobacter sp.</title>
        <authorList>
            <person name="Kim M.K."/>
        </authorList>
    </citation>
    <scope>NUCLEOTIDE SEQUENCE [LARGE SCALE GENOMIC DNA]</scope>
    <source>
        <strain evidence="4 5">BT442</strain>
    </source>
</reference>
<dbReference type="Pfam" id="PF04892">
    <property type="entry name" value="VanZ"/>
    <property type="match status" value="1"/>
</dbReference>
<dbReference type="Gene3D" id="3.40.630.10">
    <property type="entry name" value="Zn peptidases"/>
    <property type="match status" value="1"/>
</dbReference>
<dbReference type="EMBL" id="JAEDAE010000004">
    <property type="protein sequence ID" value="MBH8558701.1"/>
    <property type="molecule type" value="Genomic_DNA"/>
</dbReference>
<keyword evidence="1" id="KW-0472">Membrane</keyword>
<proteinExistence type="predicted"/>
<feature type="transmembrane region" description="Helical" evidence="1">
    <location>
        <begin position="119"/>
        <end position="138"/>
    </location>
</feature>
<gene>
    <name evidence="4" type="ORF">I7X13_11620</name>
</gene>
<dbReference type="Proteomes" id="UP000625631">
    <property type="component" value="Unassembled WGS sequence"/>
</dbReference>
<dbReference type="SUPFAM" id="SSF53187">
    <property type="entry name" value="Zn-dependent exopeptidases"/>
    <property type="match status" value="1"/>
</dbReference>
<feature type="domain" description="Peptidase M28" evidence="2">
    <location>
        <begin position="400"/>
        <end position="585"/>
    </location>
</feature>